<protein>
    <submittedName>
        <fullName evidence="2">HD domain-containing protein</fullName>
    </submittedName>
</protein>
<evidence type="ECO:0000259" key="1">
    <source>
        <dbReference type="Pfam" id="PF01966"/>
    </source>
</evidence>
<sequence length="165" mass="19025">MMNITSHIMKKMITYFGNDAKRINHALKVYGFSKTIGELEGLNKNDLLILEIAAILHDIGIKESEKKYNSSAGNYQEIEGPPIARKLLKDIDIDKNVVDRICFLIGSHHSYNKIDKIDLQILIESDFLVNAYEDNIKKPDIEFMDDKYFKTSAGRQFLHTIYLKK</sequence>
<comment type="caution">
    <text evidence="2">The sequence shown here is derived from an EMBL/GenBank/DDBJ whole genome shotgun (WGS) entry which is preliminary data.</text>
</comment>
<keyword evidence="3" id="KW-1185">Reference proteome</keyword>
<dbReference type="EMBL" id="JAJJPB010000047">
    <property type="protein sequence ID" value="MCC9296752.1"/>
    <property type="molecule type" value="Genomic_DNA"/>
</dbReference>
<dbReference type="Pfam" id="PF01966">
    <property type="entry name" value="HD"/>
    <property type="match status" value="1"/>
</dbReference>
<gene>
    <name evidence="2" type="ORF">LN736_18105</name>
</gene>
<reference evidence="2" key="1">
    <citation type="submission" date="2021-11" db="EMBL/GenBank/DDBJ databases">
        <authorList>
            <person name="Qingchun L."/>
            <person name="Dong Z."/>
            <person name="Zongwei Q."/>
            <person name="Jia Z."/>
            <person name="Duotao L."/>
        </authorList>
    </citation>
    <scope>NUCLEOTIDE SEQUENCE</scope>
    <source>
        <strain evidence="2">WLY-B-L2</strain>
    </source>
</reference>
<name>A0ABS8NAB5_9CLOT</name>
<organism evidence="2 3">
    <name type="scientific">Clostridium aromativorans</name>
    <dbReference type="NCBI Taxonomy" id="2836848"/>
    <lineage>
        <taxon>Bacteria</taxon>
        <taxon>Bacillati</taxon>
        <taxon>Bacillota</taxon>
        <taxon>Clostridia</taxon>
        <taxon>Eubacteriales</taxon>
        <taxon>Clostridiaceae</taxon>
        <taxon>Clostridium</taxon>
    </lineage>
</organism>
<feature type="domain" description="HD" evidence="1">
    <location>
        <begin position="22"/>
        <end position="114"/>
    </location>
</feature>
<dbReference type="CDD" id="cd00077">
    <property type="entry name" value="HDc"/>
    <property type="match status" value="1"/>
</dbReference>
<evidence type="ECO:0000313" key="3">
    <source>
        <dbReference type="Proteomes" id="UP001165422"/>
    </source>
</evidence>
<proteinExistence type="predicted"/>
<dbReference type="SUPFAM" id="SSF109604">
    <property type="entry name" value="HD-domain/PDEase-like"/>
    <property type="match status" value="1"/>
</dbReference>
<dbReference type="Gene3D" id="1.10.3210.10">
    <property type="entry name" value="Hypothetical protein af1432"/>
    <property type="match status" value="1"/>
</dbReference>
<evidence type="ECO:0000313" key="2">
    <source>
        <dbReference type="EMBL" id="MCC9296752.1"/>
    </source>
</evidence>
<dbReference type="InterPro" id="IPR003607">
    <property type="entry name" value="HD/PDEase_dom"/>
</dbReference>
<dbReference type="InterPro" id="IPR006674">
    <property type="entry name" value="HD_domain"/>
</dbReference>
<dbReference type="Proteomes" id="UP001165422">
    <property type="component" value="Unassembled WGS sequence"/>
</dbReference>
<accession>A0ABS8NAB5</accession>